<dbReference type="Pfam" id="PF01841">
    <property type="entry name" value="Transglut_core"/>
    <property type="match status" value="1"/>
</dbReference>
<evidence type="ECO:0000313" key="4">
    <source>
        <dbReference type="EMBL" id="MBO9153845.1"/>
    </source>
</evidence>
<feature type="signal peptide" evidence="1">
    <location>
        <begin position="1"/>
        <end position="21"/>
    </location>
</feature>
<feature type="chain" id="PRO_5046071294" evidence="1">
    <location>
        <begin position="22"/>
        <end position="677"/>
    </location>
</feature>
<organism evidence="4 5">
    <name type="scientific">Chitinophaga chungangae</name>
    <dbReference type="NCBI Taxonomy" id="2821488"/>
    <lineage>
        <taxon>Bacteria</taxon>
        <taxon>Pseudomonadati</taxon>
        <taxon>Bacteroidota</taxon>
        <taxon>Chitinophagia</taxon>
        <taxon>Chitinophagales</taxon>
        <taxon>Chitinophagaceae</taxon>
        <taxon>Chitinophaga</taxon>
    </lineage>
</organism>
<gene>
    <name evidence="4" type="ORF">J7I43_16580</name>
</gene>
<evidence type="ECO:0000313" key="5">
    <source>
        <dbReference type="Proteomes" id="UP000679126"/>
    </source>
</evidence>
<name>A0ABS3YGN3_9BACT</name>
<protein>
    <submittedName>
        <fullName evidence="4">DUF3857 domain-containing protein</fullName>
    </submittedName>
</protein>
<dbReference type="Gene3D" id="2.60.40.3140">
    <property type="match status" value="1"/>
</dbReference>
<feature type="domain" description="Transglutaminase-like" evidence="2">
    <location>
        <begin position="324"/>
        <end position="428"/>
    </location>
</feature>
<dbReference type="SUPFAM" id="SSF54001">
    <property type="entry name" value="Cysteine proteinases"/>
    <property type="match status" value="1"/>
</dbReference>
<dbReference type="Gene3D" id="3.10.620.30">
    <property type="match status" value="1"/>
</dbReference>
<proteinExistence type="predicted"/>
<accession>A0ABS3YGN3</accession>
<dbReference type="Pfam" id="PF12969">
    <property type="entry name" value="DUF3857"/>
    <property type="match status" value="1"/>
</dbReference>
<dbReference type="InterPro" id="IPR024618">
    <property type="entry name" value="DUF3857"/>
</dbReference>
<dbReference type="RefSeq" id="WP_209146968.1">
    <property type="nucleotide sequence ID" value="NZ_JAGHKP010000003.1"/>
</dbReference>
<evidence type="ECO:0000256" key="1">
    <source>
        <dbReference type="SAM" id="SignalP"/>
    </source>
</evidence>
<feature type="domain" description="DUF3857" evidence="3">
    <location>
        <begin position="67"/>
        <end position="221"/>
    </location>
</feature>
<evidence type="ECO:0000259" key="2">
    <source>
        <dbReference type="Pfam" id="PF01841"/>
    </source>
</evidence>
<reference evidence="5" key="1">
    <citation type="submission" date="2021-03" db="EMBL/GenBank/DDBJ databases">
        <title>Assistant Professor.</title>
        <authorList>
            <person name="Huq M.A."/>
        </authorList>
    </citation>
    <scope>NUCLEOTIDE SEQUENCE [LARGE SCALE GENOMIC DNA]</scope>
    <source>
        <strain evidence="5">MAH-28</strain>
    </source>
</reference>
<dbReference type="InterPro" id="IPR002931">
    <property type="entry name" value="Transglutaminase-like"/>
</dbReference>
<dbReference type="EMBL" id="JAGHKP010000003">
    <property type="protein sequence ID" value="MBO9153845.1"/>
    <property type="molecule type" value="Genomic_DNA"/>
</dbReference>
<keyword evidence="5" id="KW-1185">Reference proteome</keyword>
<comment type="caution">
    <text evidence="4">The sequence shown here is derived from an EMBL/GenBank/DDBJ whole genome shotgun (WGS) entry which is preliminary data.</text>
</comment>
<keyword evidence="1" id="KW-0732">Signal</keyword>
<evidence type="ECO:0000259" key="3">
    <source>
        <dbReference type="Pfam" id="PF12969"/>
    </source>
</evidence>
<dbReference type="Gene3D" id="2.60.120.1130">
    <property type="match status" value="1"/>
</dbReference>
<dbReference type="InterPro" id="IPR038765">
    <property type="entry name" value="Papain-like_cys_pep_sf"/>
</dbReference>
<sequence>MPPRSLLLLLGIFLPVCLVNAQDKTPVSFGKIKPEDFQKAPYKIDSSASAVVIADVGSTSFESGNDDFMQVYKVYQRIHILNKNGYDAANVSVYLHSNGTDDERMVNLKAVTYNLENGKVVQTKLESKSVFTEKLNKNDIVKKFTLPAVKEGSIIEYSYTINSEFPIYLRPWAFQSTSAPVLWSEYEVTVPEYFEYIFLSQGYHPFFIKDSENDRKTFSFRVPEDGGYGGNSGTRSSTVTVSPGITRHRWVMKDVPALKEENYVTTLSNHVSYIEFQLAAVRFPQAPVRQILGTWQKYTEELLKDEDYGADLSKNNGFLSDQVEALTKDAATPKEKAEKIYNYVRDNYTCTDYSSLYTSQPMKNVFSKRNGNVADINLLLTAMMRKAGLEAVPVVLSTRSHGKTYPIYPIRSKLNYTIVELRLDGKEYFMDATRPFLGFGKLHSSAYNGHARMVDAGATPVSFESDSLREAAVTGIFITPDEKGEMNGHYQRQLTYFESYDLRQRIREKGEEDYFKEVAKGFMTDIDLKNGKIGYLKDYSEQAVVEYDFKLNGTDEGGMLYLHPMFSESLRANPFKSAERTYPVEMPSVRDINYTLSFQVPDNYTIEEVPKSAIVKYNDGEGIFQYIVQQQGNLIQLRSRVRLSRALYAPEEYNSLRDFFDMVVKKQAEQIVLKKKS</sequence>
<dbReference type="Proteomes" id="UP000679126">
    <property type="component" value="Unassembled WGS sequence"/>
</dbReference>